<sequence length="572" mass="61256">MRKKNLLAMVAIAAMAFTASSAFGATIPDEQFTVQNPPTNDRYTGINLEDTQKNRNIFTALEARTADGTAYTSKLLTRTPCAKVGAPGCESEKYFQYTTALAYCSASLKSDCISSVFAKDQNGNVLEGKFVEYFPGDTKSMYQGDSTLNLPPGGSTFIVDFPTLPHAGGTQYLVVANMIGAKKFGESKFVIEDFTAGLFPVSKISGEFGIAELETNENIRPDHTVGGRQQKGGGWGFIAGTTALRTPCVQATKTNCLISWPLDLNVEFGFTMKLETKLTGWIHGRVTDVNIAITKASDGDQVITVKGKPSIIPGVAAWYKKTDLPPSLKAHYANDPDVDVSGQGWPGPTGGANPSDGLPYSILKEKFGYDQGSFKEVLAWIDAVSDKATFAPTVWSIRSIGSGEIARCATDQQSLSGFVTTNASMYVASPPTFNKDDQSLDYKVIAPHYLPDGKEFKGMYNLVIKSDVARCIYGFSAAPVKATISIVSSDGTAQVATTVVGERDGWLYLSANNFTFSSPIVKVKLSQDVAVTTAKTSGTSTAKKSTITCVKGKVSKKVTAIKPTCPSGYKKK</sequence>
<dbReference type="EMBL" id="CAFABD010000097">
    <property type="protein sequence ID" value="CAB4827057.1"/>
    <property type="molecule type" value="Genomic_DNA"/>
</dbReference>
<gene>
    <name evidence="1" type="ORF">UFOPK3166_00699</name>
</gene>
<organism evidence="1">
    <name type="scientific">freshwater metagenome</name>
    <dbReference type="NCBI Taxonomy" id="449393"/>
    <lineage>
        <taxon>unclassified sequences</taxon>
        <taxon>metagenomes</taxon>
        <taxon>ecological metagenomes</taxon>
    </lineage>
</organism>
<reference evidence="1" key="1">
    <citation type="submission" date="2020-05" db="EMBL/GenBank/DDBJ databases">
        <authorList>
            <person name="Chiriac C."/>
            <person name="Salcher M."/>
            <person name="Ghai R."/>
            <person name="Kavagutti S V."/>
        </authorList>
    </citation>
    <scope>NUCLEOTIDE SEQUENCE</scope>
</reference>
<name>A0A6J7A2C9_9ZZZZ</name>
<accession>A0A6J7A2C9</accession>
<protein>
    <submittedName>
        <fullName evidence="1">Unannotated protein</fullName>
    </submittedName>
</protein>
<dbReference type="AlphaFoldDB" id="A0A6J7A2C9"/>
<proteinExistence type="predicted"/>
<evidence type="ECO:0000313" key="1">
    <source>
        <dbReference type="EMBL" id="CAB4827057.1"/>
    </source>
</evidence>